<evidence type="ECO:0008006" key="13">
    <source>
        <dbReference type="Google" id="ProtNLM"/>
    </source>
</evidence>
<reference evidence="11 12" key="1">
    <citation type="submission" date="2013-05" db="EMBL/GenBank/DDBJ databases">
        <title>Drechslerella stenobrocha genome reveals carnivorous origination and mechanical trapping mechanism of predatory fungi.</title>
        <authorList>
            <person name="Liu X."/>
            <person name="Zhang W."/>
            <person name="Liu K."/>
        </authorList>
    </citation>
    <scope>NUCLEOTIDE SEQUENCE [LARGE SCALE GENOMIC DNA]</scope>
    <source>
        <strain evidence="11 12">248</strain>
    </source>
</reference>
<feature type="transmembrane region" description="Helical" evidence="9">
    <location>
        <begin position="293"/>
        <end position="313"/>
    </location>
</feature>
<evidence type="ECO:0000256" key="2">
    <source>
        <dbReference type="ARBA" id="ARBA00004477"/>
    </source>
</evidence>
<dbReference type="InterPro" id="IPR036249">
    <property type="entry name" value="Thioredoxin-like_sf"/>
</dbReference>
<dbReference type="HOGENOM" id="CLU_052855_1_1_1"/>
<dbReference type="OrthoDB" id="67566at2759"/>
<feature type="transmembrane region" description="Helical" evidence="9">
    <location>
        <begin position="211"/>
        <end position="229"/>
    </location>
</feature>
<comment type="function">
    <text evidence="1">Subunit of the oligosaccharyl transferase (OST) complex that catalyzes the initial transfer of a defined glycan (Glc(3)Man(9)GlcNAc(2) in eukaryotes) from the lipid carrier dolichol-pyrophosphate to an asparagine residue within an Asn-X-Ser/Thr consensus motif in nascent polypeptide chains, the first step in protein N-glycosylation. N-glycosylation occurs cotranslationally and the complex associates with the Sec61 complex at the channel-forming translocon complex that mediates protein translocation across the endoplasmic reticulum (ER). All subunits are required for a maximal enzyme activity.</text>
</comment>
<dbReference type="Pfam" id="PF04756">
    <property type="entry name" value="OST3_OST6"/>
    <property type="match status" value="1"/>
</dbReference>
<evidence type="ECO:0000256" key="4">
    <source>
        <dbReference type="ARBA" id="ARBA00022692"/>
    </source>
</evidence>
<feature type="transmembrane region" description="Helical" evidence="9">
    <location>
        <begin position="178"/>
        <end position="199"/>
    </location>
</feature>
<proteinExistence type="inferred from homology"/>
<dbReference type="EMBL" id="KI966417">
    <property type="protein sequence ID" value="EWC46513.1"/>
    <property type="molecule type" value="Genomic_DNA"/>
</dbReference>
<evidence type="ECO:0000256" key="6">
    <source>
        <dbReference type="ARBA" id="ARBA00022824"/>
    </source>
</evidence>
<comment type="similarity">
    <text evidence="3">Belongs to the OST3/OST6 family.</text>
</comment>
<dbReference type="InterPro" id="IPR021149">
    <property type="entry name" value="OligosaccharylTrfase_OST3/OST6"/>
</dbReference>
<dbReference type="SUPFAM" id="SSF52833">
    <property type="entry name" value="Thioredoxin-like"/>
    <property type="match status" value="1"/>
</dbReference>
<keyword evidence="8 9" id="KW-0472">Membrane</keyword>
<evidence type="ECO:0000313" key="12">
    <source>
        <dbReference type="Proteomes" id="UP000024837"/>
    </source>
</evidence>
<accession>W7I2Z6</accession>
<evidence type="ECO:0000256" key="1">
    <source>
        <dbReference type="ARBA" id="ARBA00002791"/>
    </source>
</evidence>
<dbReference type="Proteomes" id="UP000024837">
    <property type="component" value="Unassembled WGS sequence"/>
</dbReference>
<evidence type="ECO:0000256" key="3">
    <source>
        <dbReference type="ARBA" id="ARBA00009561"/>
    </source>
</evidence>
<evidence type="ECO:0000256" key="10">
    <source>
        <dbReference type="SAM" id="SignalP"/>
    </source>
</evidence>
<keyword evidence="12" id="KW-1185">Reference proteome</keyword>
<comment type="subcellular location">
    <subcellularLocation>
        <location evidence="2">Endoplasmic reticulum membrane</location>
        <topology evidence="2">Multi-pass membrane protein</topology>
    </subcellularLocation>
</comment>
<evidence type="ECO:0000313" key="11">
    <source>
        <dbReference type="EMBL" id="EWC46513.1"/>
    </source>
</evidence>
<keyword evidence="7 9" id="KW-1133">Transmembrane helix</keyword>
<evidence type="ECO:0000256" key="9">
    <source>
        <dbReference type="SAM" id="Phobius"/>
    </source>
</evidence>
<keyword evidence="4 9" id="KW-0812">Transmembrane</keyword>
<feature type="signal peptide" evidence="10">
    <location>
        <begin position="1"/>
        <end position="19"/>
    </location>
</feature>
<dbReference type="PANTHER" id="PTHR12692">
    <property type="entry name" value="DOLICHYL-DIPHOSPHOOLIGOSACCHARIDE--PROTEIN GLYCOSYLTRANSFERASE-RELATED"/>
    <property type="match status" value="1"/>
</dbReference>
<dbReference type="Gene3D" id="3.40.30.10">
    <property type="entry name" value="Glutaredoxin"/>
    <property type="match status" value="1"/>
</dbReference>
<dbReference type="PANTHER" id="PTHR12692:SF0">
    <property type="entry name" value="GH11935P"/>
    <property type="match status" value="1"/>
</dbReference>
<gene>
    <name evidence="11" type="ORF">DRE_04236</name>
</gene>
<protein>
    <recommendedName>
        <fullName evidence="13">Magnesium transporter protein 1</fullName>
    </recommendedName>
</protein>
<dbReference type="AlphaFoldDB" id="W7I2Z6"/>
<keyword evidence="5 10" id="KW-0732">Signal</keyword>
<keyword evidence="6" id="KW-0256">Endoplasmic reticulum</keyword>
<evidence type="ECO:0000256" key="5">
    <source>
        <dbReference type="ARBA" id="ARBA00022729"/>
    </source>
</evidence>
<dbReference type="GO" id="GO:0018279">
    <property type="term" value="P:protein N-linked glycosylation via asparagine"/>
    <property type="evidence" value="ECO:0007669"/>
    <property type="project" value="TreeGrafter"/>
</dbReference>
<feature type="chain" id="PRO_5004893287" description="Magnesium transporter protein 1" evidence="10">
    <location>
        <begin position="20"/>
        <end position="329"/>
    </location>
</feature>
<evidence type="ECO:0000256" key="7">
    <source>
        <dbReference type="ARBA" id="ARBA00022989"/>
    </source>
</evidence>
<sequence>MRPLALLAAFSSLLSLSAAQKTPKYQTLLELSSSGKGAKGIIQLDDNNFNEVTGPPRNYSTVVLFTALDPRFGCQLCREFQGEFDLVGTSWNKQHPKQDGLFFGVLDFSVGKQTFQRLSMSTAPIMMLFPATTTGVAGDQFPIKYDFNPNSLNAAESVAHWITDNSKYTVIVARPFNYVKLFTTIAGVVGTATLSKLAYPYLAPALYSRNLWAALSLVAVLLFTSGHMFNHIRKVPYVAHGRNGGLSYIAGGFSNQFGLETQIVALVYAVLAFSSIALCLKMPRLETASKQKIAVMAWNLVVLVMFSFLMSVFKMKNNSYPFFLPPLIA</sequence>
<evidence type="ECO:0000256" key="8">
    <source>
        <dbReference type="ARBA" id="ARBA00023136"/>
    </source>
</evidence>
<name>W7I2Z6_9PEZI</name>
<dbReference type="GO" id="GO:0008250">
    <property type="term" value="C:oligosaccharyltransferase complex"/>
    <property type="evidence" value="ECO:0007669"/>
    <property type="project" value="TreeGrafter"/>
</dbReference>
<feature type="transmembrane region" description="Helical" evidence="9">
    <location>
        <begin position="263"/>
        <end position="281"/>
    </location>
</feature>
<organism evidence="11 12">
    <name type="scientific">Drechslerella stenobrocha 248</name>
    <dbReference type="NCBI Taxonomy" id="1043628"/>
    <lineage>
        <taxon>Eukaryota</taxon>
        <taxon>Fungi</taxon>
        <taxon>Dikarya</taxon>
        <taxon>Ascomycota</taxon>
        <taxon>Pezizomycotina</taxon>
        <taxon>Orbiliomycetes</taxon>
        <taxon>Orbiliales</taxon>
        <taxon>Orbiliaceae</taxon>
        <taxon>Drechslerella</taxon>
    </lineage>
</organism>